<dbReference type="Gene3D" id="3.10.20.370">
    <property type="match status" value="1"/>
</dbReference>
<dbReference type="InterPro" id="IPR043502">
    <property type="entry name" value="DNA/RNA_pol_sf"/>
</dbReference>
<keyword evidence="2" id="KW-0808">Transferase</keyword>
<organism evidence="8 9">
    <name type="scientific">Popillia japonica</name>
    <name type="common">Japanese beetle</name>
    <dbReference type="NCBI Taxonomy" id="7064"/>
    <lineage>
        <taxon>Eukaryota</taxon>
        <taxon>Metazoa</taxon>
        <taxon>Ecdysozoa</taxon>
        <taxon>Arthropoda</taxon>
        <taxon>Hexapoda</taxon>
        <taxon>Insecta</taxon>
        <taxon>Pterygota</taxon>
        <taxon>Neoptera</taxon>
        <taxon>Endopterygota</taxon>
        <taxon>Coleoptera</taxon>
        <taxon>Polyphaga</taxon>
        <taxon>Scarabaeiformia</taxon>
        <taxon>Scarabaeidae</taxon>
        <taxon>Rutelinae</taxon>
        <taxon>Popillia</taxon>
    </lineage>
</organism>
<dbReference type="Gene3D" id="3.30.420.10">
    <property type="entry name" value="Ribonuclease H-like superfamily/Ribonuclease H"/>
    <property type="match status" value="1"/>
</dbReference>
<dbReference type="FunFam" id="1.10.340.70:FF:000001">
    <property type="entry name" value="Retrovirus-related Pol polyprotein from transposon gypsy-like Protein"/>
    <property type="match status" value="1"/>
</dbReference>
<dbReference type="SUPFAM" id="SSF56672">
    <property type="entry name" value="DNA/RNA polymerases"/>
    <property type="match status" value="1"/>
</dbReference>
<dbReference type="InterPro" id="IPR043128">
    <property type="entry name" value="Rev_trsase/Diguanyl_cyclase"/>
</dbReference>
<dbReference type="GO" id="GO:0015074">
    <property type="term" value="P:DNA integration"/>
    <property type="evidence" value="ECO:0007669"/>
    <property type="project" value="InterPro"/>
</dbReference>
<evidence type="ECO:0000313" key="9">
    <source>
        <dbReference type="Proteomes" id="UP001458880"/>
    </source>
</evidence>
<feature type="domain" description="Integrase catalytic" evidence="7">
    <location>
        <begin position="349"/>
        <end position="494"/>
    </location>
</feature>
<dbReference type="EMBL" id="JASPKY010000080">
    <property type="protein sequence ID" value="KAK9739006.1"/>
    <property type="molecule type" value="Genomic_DNA"/>
</dbReference>
<evidence type="ECO:0000313" key="8">
    <source>
        <dbReference type="EMBL" id="KAK9739006.1"/>
    </source>
</evidence>
<dbReference type="CDD" id="cd09274">
    <property type="entry name" value="RNase_HI_RT_Ty3"/>
    <property type="match status" value="1"/>
</dbReference>
<dbReference type="FunFam" id="3.30.70.270:FF:000020">
    <property type="entry name" value="Transposon Tf2-6 polyprotein-like Protein"/>
    <property type="match status" value="1"/>
</dbReference>
<dbReference type="PANTHER" id="PTHR37984:SF5">
    <property type="entry name" value="PROTEIN NYNRIN-LIKE"/>
    <property type="match status" value="1"/>
</dbReference>
<evidence type="ECO:0000256" key="6">
    <source>
        <dbReference type="ARBA" id="ARBA00023268"/>
    </source>
</evidence>
<dbReference type="Proteomes" id="UP001458880">
    <property type="component" value="Unassembled WGS sequence"/>
</dbReference>
<name>A0AAW1LX46_POPJA</name>
<keyword evidence="2" id="KW-0548">Nucleotidyltransferase</keyword>
<gene>
    <name evidence="8" type="ORF">QE152_g9418</name>
</gene>
<evidence type="ECO:0000256" key="2">
    <source>
        <dbReference type="ARBA" id="ARBA00022695"/>
    </source>
</evidence>
<dbReference type="GO" id="GO:0042575">
    <property type="term" value="C:DNA polymerase complex"/>
    <property type="evidence" value="ECO:0007669"/>
    <property type="project" value="UniProtKB-ARBA"/>
</dbReference>
<protein>
    <recommendedName>
        <fullName evidence="1">RNA-directed DNA polymerase</fullName>
        <ecNumber evidence="1">2.7.7.49</ecNumber>
    </recommendedName>
</protein>
<dbReference type="Gene3D" id="1.10.340.70">
    <property type="match status" value="1"/>
</dbReference>
<dbReference type="GO" id="GO:0004519">
    <property type="term" value="F:endonuclease activity"/>
    <property type="evidence" value="ECO:0007669"/>
    <property type="project" value="UniProtKB-KW"/>
</dbReference>
<comment type="caution">
    <text evidence="8">The sequence shown here is derived from an EMBL/GenBank/DDBJ whole genome shotgun (WGS) entry which is preliminary data.</text>
</comment>
<dbReference type="Gene3D" id="3.30.70.270">
    <property type="match status" value="1"/>
</dbReference>
<sequence length="494" mass="56778">MHVICQVSAIVDYPTPKTTTQIKRLIGLVGYYRRFLKTFSALSSPITDLLRGRKKGQPIIWTPEADKAFQEIKTALTTAPVLASPDFSQPFLINCDASDTGVGAVLYQAADGIEHPVAYASKNLNAAQRKYSTTEKELLAVIFAVEKFRSYVEDHASLVWLHNLSNPTGRLARWAIRLSQFDFAIQHRKGSLNVVADALSRTNNEVAVLDLSRLKTDRWYRDMVAKVKENPEKFPSFRVENNYLYKHILRVENNYLYKHILSRNPLGGNLSDWKIVVPTPHRGEILHKYHDAETAAHLGVSKTFNRIFELYYWPRMRQDIYKYVKKCKICASCKSSNLPKAGLMGSYKNINFPFQLISADLLGPYPRSQNGNQYLLVVVDWFTKYCLVHPLAKATSKAITKFLENQVFLVYGVPQIFVCDNGPQFRSSEFQNLMKEYKVQKVWYNARYHPQINATERQNRVIVTAIRSYVGQNHRTWDKSIPKLMQQKDKTVLL</sequence>
<dbReference type="SUPFAM" id="SSF53098">
    <property type="entry name" value="Ribonuclease H-like"/>
    <property type="match status" value="1"/>
</dbReference>
<evidence type="ECO:0000256" key="3">
    <source>
        <dbReference type="ARBA" id="ARBA00022722"/>
    </source>
</evidence>
<dbReference type="Pfam" id="PF17919">
    <property type="entry name" value="RT_RNaseH_2"/>
    <property type="match status" value="1"/>
</dbReference>
<keyword evidence="9" id="KW-1185">Reference proteome</keyword>
<keyword evidence="6" id="KW-0511">Multifunctional enzyme</keyword>
<keyword evidence="4" id="KW-0255">Endonuclease</keyword>
<evidence type="ECO:0000256" key="5">
    <source>
        <dbReference type="ARBA" id="ARBA00022918"/>
    </source>
</evidence>
<dbReference type="PROSITE" id="PS50994">
    <property type="entry name" value="INTEGRASE"/>
    <property type="match status" value="1"/>
</dbReference>
<keyword evidence="3" id="KW-0540">Nuclease</keyword>
<dbReference type="EC" id="2.7.7.49" evidence="1"/>
<dbReference type="PANTHER" id="PTHR37984">
    <property type="entry name" value="PROTEIN CBG26694"/>
    <property type="match status" value="1"/>
</dbReference>
<dbReference type="InterPro" id="IPR041577">
    <property type="entry name" value="RT_RNaseH_2"/>
</dbReference>
<dbReference type="FunFam" id="3.10.20.370:FF:000001">
    <property type="entry name" value="Retrovirus-related Pol polyprotein from transposon 17.6-like protein"/>
    <property type="match status" value="1"/>
</dbReference>
<proteinExistence type="predicted"/>
<dbReference type="InterPro" id="IPR001584">
    <property type="entry name" value="Integrase_cat-core"/>
</dbReference>
<reference evidence="8 9" key="1">
    <citation type="journal article" date="2024" name="BMC Genomics">
        <title>De novo assembly and annotation of Popillia japonica's genome with initial clues to its potential as an invasive pest.</title>
        <authorList>
            <person name="Cucini C."/>
            <person name="Boschi S."/>
            <person name="Funari R."/>
            <person name="Cardaioli E."/>
            <person name="Iannotti N."/>
            <person name="Marturano G."/>
            <person name="Paoli F."/>
            <person name="Bruttini M."/>
            <person name="Carapelli A."/>
            <person name="Frati F."/>
            <person name="Nardi F."/>
        </authorList>
    </citation>
    <scope>NUCLEOTIDE SEQUENCE [LARGE SCALE GENOMIC DNA]</scope>
    <source>
        <strain evidence="8">DMR45628</strain>
    </source>
</reference>
<dbReference type="InterPro" id="IPR036397">
    <property type="entry name" value="RNaseH_sf"/>
</dbReference>
<dbReference type="InterPro" id="IPR050951">
    <property type="entry name" value="Retrovirus_Pol_polyprotein"/>
</dbReference>
<accession>A0AAW1LX46</accession>
<evidence type="ECO:0000256" key="4">
    <source>
        <dbReference type="ARBA" id="ARBA00022759"/>
    </source>
</evidence>
<evidence type="ECO:0000256" key="1">
    <source>
        <dbReference type="ARBA" id="ARBA00012493"/>
    </source>
</evidence>
<dbReference type="InterPro" id="IPR041588">
    <property type="entry name" value="Integrase_H2C2"/>
</dbReference>
<dbReference type="Pfam" id="PF17921">
    <property type="entry name" value="Integrase_H2C2"/>
    <property type="match status" value="1"/>
</dbReference>
<evidence type="ECO:0000259" key="7">
    <source>
        <dbReference type="PROSITE" id="PS50994"/>
    </source>
</evidence>
<keyword evidence="4" id="KW-0378">Hydrolase</keyword>
<dbReference type="InterPro" id="IPR012337">
    <property type="entry name" value="RNaseH-like_sf"/>
</dbReference>
<dbReference type="GO" id="GO:0003964">
    <property type="term" value="F:RNA-directed DNA polymerase activity"/>
    <property type="evidence" value="ECO:0007669"/>
    <property type="project" value="UniProtKB-KW"/>
</dbReference>
<dbReference type="Pfam" id="PF00665">
    <property type="entry name" value="rve"/>
    <property type="match status" value="1"/>
</dbReference>
<dbReference type="AlphaFoldDB" id="A0AAW1LX46"/>
<dbReference type="GO" id="GO:0003676">
    <property type="term" value="F:nucleic acid binding"/>
    <property type="evidence" value="ECO:0007669"/>
    <property type="project" value="InterPro"/>
</dbReference>
<keyword evidence="5" id="KW-0695">RNA-directed DNA polymerase</keyword>